<keyword evidence="1" id="KW-0732">Signal</keyword>
<dbReference type="PROSITE" id="PS51257">
    <property type="entry name" value="PROKAR_LIPOPROTEIN"/>
    <property type="match status" value="1"/>
</dbReference>
<evidence type="ECO:0000313" key="2">
    <source>
        <dbReference type="RefSeq" id="XP_045365341.1"/>
    </source>
</evidence>
<dbReference type="CTD" id="245927"/>
<protein>
    <submittedName>
        <fullName evidence="2">Beta-defensin 113</fullName>
    </submittedName>
</protein>
<accession>A0A9W3FRH7</accession>
<name>A0A9W3FRH7_CAMBA</name>
<proteinExistence type="predicted"/>
<reference evidence="2" key="1">
    <citation type="submission" date="2025-08" db="UniProtKB">
        <authorList>
            <consortium name="RefSeq"/>
        </authorList>
    </citation>
    <scope>IDENTIFICATION</scope>
    <source>
        <tissue evidence="2">Blood</tissue>
    </source>
</reference>
<organism evidence="2">
    <name type="scientific">Camelus bactrianus</name>
    <name type="common">Bactrian camel</name>
    <dbReference type="NCBI Taxonomy" id="9837"/>
    <lineage>
        <taxon>Eukaryota</taxon>
        <taxon>Metazoa</taxon>
        <taxon>Chordata</taxon>
        <taxon>Craniata</taxon>
        <taxon>Vertebrata</taxon>
        <taxon>Euteleostomi</taxon>
        <taxon>Mammalia</taxon>
        <taxon>Eutheria</taxon>
        <taxon>Laurasiatheria</taxon>
        <taxon>Artiodactyla</taxon>
        <taxon>Tylopoda</taxon>
        <taxon>Camelidae</taxon>
        <taxon>Camelus</taxon>
    </lineage>
</organism>
<dbReference type="PANTHER" id="PTHR39411:SF1">
    <property type="entry name" value="BETA-DEFENSIN 113"/>
    <property type="match status" value="1"/>
</dbReference>
<gene>
    <name evidence="2" type="primary">DEFB113</name>
</gene>
<feature type="signal peptide" evidence="1">
    <location>
        <begin position="1"/>
        <end position="16"/>
    </location>
</feature>
<dbReference type="RefSeq" id="XP_045365341.1">
    <property type="nucleotide sequence ID" value="XM_045509385.1"/>
</dbReference>
<sequence length="124" mass="14298">MKIFCIFLTFFFTVSCGPSVLQRKTREKTREIEERRGQCYLVRGTCKASCNIWEYVFNYCGVEPCCVVREYIKPMRSTSTTSTTLTHASVSTINHGFASFPQFQQKWTWALDTKIDCGDGYTTL</sequence>
<dbReference type="PANTHER" id="PTHR39411">
    <property type="entry name" value="BETA-DEFENSIN 113"/>
    <property type="match status" value="1"/>
</dbReference>
<feature type="chain" id="PRO_5040789645" evidence="1">
    <location>
        <begin position="17"/>
        <end position="124"/>
    </location>
</feature>
<dbReference type="AlphaFoldDB" id="A0A9W3FRH7"/>
<evidence type="ECO:0000256" key="1">
    <source>
        <dbReference type="SAM" id="SignalP"/>
    </source>
</evidence>